<dbReference type="PANTHER" id="PTHR46068">
    <property type="entry name" value="PROTEIN CBG27172"/>
    <property type="match status" value="1"/>
</dbReference>
<accession>A0AAF3FJ08</accession>
<organism evidence="1 2">
    <name type="scientific">Mesorhabditis belari</name>
    <dbReference type="NCBI Taxonomy" id="2138241"/>
    <lineage>
        <taxon>Eukaryota</taxon>
        <taxon>Metazoa</taxon>
        <taxon>Ecdysozoa</taxon>
        <taxon>Nematoda</taxon>
        <taxon>Chromadorea</taxon>
        <taxon>Rhabditida</taxon>
        <taxon>Rhabditina</taxon>
        <taxon>Rhabditomorpha</taxon>
        <taxon>Rhabditoidea</taxon>
        <taxon>Rhabditidae</taxon>
        <taxon>Mesorhabditinae</taxon>
        <taxon>Mesorhabditis</taxon>
    </lineage>
</organism>
<dbReference type="WBParaSite" id="MBELARI_LOCUS7102">
    <property type="protein sequence ID" value="MBELARI_LOCUS7102"/>
    <property type="gene ID" value="MBELARI_LOCUS7102"/>
</dbReference>
<dbReference type="Proteomes" id="UP000887575">
    <property type="component" value="Unassembled WGS sequence"/>
</dbReference>
<protein>
    <submittedName>
        <fullName evidence="2">Uncharacterized protein</fullName>
    </submittedName>
</protein>
<name>A0AAF3FJ08_9BILA</name>
<proteinExistence type="predicted"/>
<evidence type="ECO:0000313" key="2">
    <source>
        <dbReference type="WBParaSite" id="MBELARI_LOCUS7102"/>
    </source>
</evidence>
<dbReference type="PANTHER" id="PTHR46068:SF1">
    <property type="entry name" value="TRANSPOSASE IS30-LIKE HTH DOMAIN-CONTAINING PROTEIN"/>
    <property type="match status" value="1"/>
</dbReference>
<dbReference type="Gene3D" id="3.30.420.10">
    <property type="entry name" value="Ribonuclease H-like superfamily/Ribonuclease H"/>
    <property type="match status" value="1"/>
</dbReference>
<dbReference type="InterPro" id="IPR036397">
    <property type="entry name" value="RNaseH_sf"/>
</dbReference>
<reference evidence="2" key="1">
    <citation type="submission" date="2024-02" db="UniProtKB">
        <authorList>
            <consortium name="WormBaseParasite"/>
        </authorList>
    </citation>
    <scope>IDENTIFICATION</scope>
</reference>
<keyword evidence="1" id="KW-1185">Reference proteome</keyword>
<dbReference type="AlphaFoldDB" id="A0AAF3FJ08"/>
<evidence type="ECO:0000313" key="1">
    <source>
        <dbReference type="Proteomes" id="UP000887575"/>
    </source>
</evidence>
<dbReference type="GO" id="GO:0003676">
    <property type="term" value="F:nucleic acid binding"/>
    <property type="evidence" value="ECO:0007669"/>
    <property type="project" value="InterPro"/>
</dbReference>
<sequence>MYSSWKDGKRAFALDFIAFNEWPPSSPDLNPLDFSVWSVLEAEACQKPHKNLESLKKSLLKAWEGLDAAYLVATVDAFPKRLKSCIDAKGGRFEYDQ</sequence>